<keyword evidence="2" id="KW-1185">Reference proteome</keyword>
<dbReference type="OrthoDB" id="2663142at2759"/>
<proteinExistence type="predicted"/>
<evidence type="ECO:0000313" key="2">
    <source>
        <dbReference type="Proteomes" id="UP000076532"/>
    </source>
</evidence>
<evidence type="ECO:0000313" key="1">
    <source>
        <dbReference type="EMBL" id="KZP30614.1"/>
    </source>
</evidence>
<organism evidence="1 2">
    <name type="scientific">Athelia psychrophila</name>
    <dbReference type="NCBI Taxonomy" id="1759441"/>
    <lineage>
        <taxon>Eukaryota</taxon>
        <taxon>Fungi</taxon>
        <taxon>Dikarya</taxon>
        <taxon>Basidiomycota</taxon>
        <taxon>Agaricomycotina</taxon>
        <taxon>Agaricomycetes</taxon>
        <taxon>Agaricomycetidae</taxon>
        <taxon>Atheliales</taxon>
        <taxon>Atheliaceae</taxon>
        <taxon>Athelia</taxon>
    </lineage>
</organism>
<gene>
    <name evidence="1" type="ORF">FIBSPDRAFT_945955</name>
</gene>
<accession>A0A166THH0</accession>
<dbReference type="Proteomes" id="UP000076532">
    <property type="component" value="Unassembled WGS sequence"/>
</dbReference>
<dbReference type="EMBL" id="KV417493">
    <property type="protein sequence ID" value="KZP30614.1"/>
    <property type="molecule type" value="Genomic_DNA"/>
</dbReference>
<reference evidence="1 2" key="1">
    <citation type="journal article" date="2016" name="Mol. Biol. Evol.">
        <title>Comparative Genomics of Early-Diverging Mushroom-Forming Fungi Provides Insights into the Origins of Lignocellulose Decay Capabilities.</title>
        <authorList>
            <person name="Nagy L.G."/>
            <person name="Riley R."/>
            <person name="Tritt A."/>
            <person name="Adam C."/>
            <person name="Daum C."/>
            <person name="Floudas D."/>
            <person name="Sun H."/>
            <person name="Yadav J.S."/>
            <person name="Pangilinan J."/>
            <person name="Larsson K.H."/>
            <person name="Matsuura K."/>
            <person name="Barry K."/>
            <person name="Labutti K."/>
            <person name="Kuo R."/>
            <person name="Ohm R.A."/>
            <person name="Bhattacharya S.S."/>
            <person name="Shirouzu T."/>
            <person name="Yoshinaga Y."/>
            <person name="Martin F.M."/>
            <person name="Grigoriev I.V."/>
            <person name="Hibbett D.S."/>
        </authorList>
    </citation>
    <scope>NUCLEOTIDE SEQUENCE [LARGE SCALE GENOMIC DNA]</scope>
    <source>
        <strain evidence="1 2">CBS 109695</strain>
    </source>
</reference>
<sequence>MPAGVFMMYPSALFKHFNIDICDIDFVTMNGSLPTPENNPTDTVSWTLTSLRPFEPLTHLHWLVLDTTLLLYLSDADTEALVQWWHKVEHLELSELMSDLNCGHPDSTSRTTLVCLQSFAKWCTRLETLVLNLDVTAYPSDAP</sequence>
<protein>
    <submittedName>
        <fullName evidence="1">Uncharacterized protein</fullName>
    </submittedName>
</protein>
<name>A0A166THH0_9AGAM</name>
<dbReference type="AlphaFoldDB" id="A0A166THH0"/>